<dbReference type="Gene3D" id="2.60.40.1120">
    <property type="entry name" value="Carboxypeptidase-like, regulatory domain"/>
    <property type="match status" value="1"/>
</dbReference>
<dbReference type="GO" id="GO:0034728">
    <property type="term" value="P:nucleosome organization"/>
    <property type="evidence" value="ECO:0007669"/>
    <property type="project" value="TreeGrafter"/>
</dbReference>
<dbReference type="PANTHER" id="PTHR10145">
    <property type="entry name" value="TRANSCRIPTION ELONGATION FACTOR SPT6"/>
    <property type="match status" value="1"/>
</dbReference>
<dbReference type="EMBL" id="JAUIZM010000001">
    <property type="protein sequence ID" value="KAK1401828.1"/>
    <property type="molecule type" value="Genomic_DNA"/>
</dbReference>
<dbReference type="AlphaFoldDB" id="A0AAD8JDJ4"/>
<dbReference type="InterPro" id="IPR017072">
    <property type="entry name" value="TF_Spt6"/>
</dbReference>
<dbReference type="Pfam" id="PF14686">
    <property type="entry name" value="fn3_3"/>
    <property type="match status" value="1"/>
</dbReference>
<feature type="domain" description="Rhamnogalacturonan lyase" evidence="1">
    <location>
        <begin position="36"/>
        <end position="92"/>
    </location>
</feature>
<dbReference type="InterPro" id="IPR013784">
    <property type="entry name" value="Carb-bd-like_fold"/>
</dbReference>
<dbReference type="InterPro" id="IPR029413">
    <property type="entry name" value="RG-lyase_II"/>
</dbReference>
<dbReference type="GO" id="GO:0008023">
    <property type="term" value="C:transcription elongation factor complex"/>
    <property type="evidence" value="ECO:0007669"/>
    <property type="project" value="TreeGrafter"/>
</dbReference>
<name>A0AAD8JDJ4_9APIA</name>
<organism evidence="2 3">
    <name type="scientific">Heracleum sosnowskyi</name>
    <dbReference type="NCBI Taxonomy" id="360622"/>
    <lineage>
        <taxon>Eukaryota</taxon>
        <taxon>Viridiplantae</taxon>
        <taxon>Streptophyta</taxon>
        <taxon>Embryophyta</taxon>
        <taxon>Tracheophyta</taxon>
        <taxon>Spermatophyta</taxon>
        <taxon>Magnoliopsida</taxon>
        <taxon>eudicotyledons</taxon>
        <taxon>Gunneridae</taxon>
        <taxon>Pentapetalae</taxon>
        <taxon>asterids</taxon>
        <taxon>campanulids</taxon>
        <taxon>Apiales</taxon>
        <taxon>Apiaceae</taxon>
        <taxon>Apioideae</taxon>
        <taxon>apioid superclade</taxon>
        <taxon>Tordylieae</taxon>
        <taxon>Tordyliinae</taxon>
        <taxon>Heracleum</taxon>
    </lineage>
</organism>
<proteinExistence type="predicted"/>
<sequence length="278" mass="32141">MLTRFWWETRLTWMKAKGYTNNELMTTGSAGAANPTEVTNGYQFWTQTDDEGYFLLEDVRVGNYSLYAWVPGFIGDYKYNLFINIRSGSRIKLGELEYVSPRNGATIWELVSTSPTTDGNVAIDTSHQYATIKWLREKPLAKFMDAQWLLILKAEEQKLIKVTIKLPETVLTKLISDSNENYLSDGVSKSAQLWNEQRKLILHDAFFDFLLPSMEKEAKSLLAGRAKSWLIMEYGKLLWDRVCVAPYQRKEQNLRSDEKLHPELWLAVGVRESLQLHL</sequence>
<evidence type="ECO:0000259" key="1">
    <source>
        <dbReference type="Pfam" id="PF14686"/>
    </source>
</evidence>
<evidence type="ECO:0000313" key="2">
    <source>
        <dbReference type="EMBL" id="KAK1401828.1"/>
    </source>
</evidence>
<gene>
    <name evidence="2" type="ORF">POM88_001433</name>
</gene>
<dbReference type="PANTHER" id="PTHR10145:SF6">
    <property type="entry name" value="TRANSCRIPTION ELONGATION FACTOR SPT6"/>
    <property type="match status" value="1"/>
</dbReference>
<reference evidence="2" key="2">
    <citation type="submission" date="2023-05" db="EMBL/GenBank/DDBJ databases">
        <authorList>
            <person name="Schelkunov M.I."/>
        </authorList>
    </citation>
    <scope>NUCLEOTIDE SEQUENCE</scope>
    <source>
        <strain evidence="2">Hsosn_3</strain>
        <tissue evidence="2">Leaf</tissue>
    </source>
</reference>
<evidence type="ECO:0000313" key="3">
    <source>
        <dbReference type="Proteomes" id="UP001237642"/>
    </source>
</evidence>
<protein>
    <recommendedName>
        <fullName evidence="1">Rhamnogalacturonan lyase domain-containing protein</fullName>
    </recommendedName>
</protein>
<dbReference type="GO" id="GO:0031491">
    <property type="term" value="F:nucleosome binding"/>
    <property type="evidence" value="ECO:0007669"/>
    <property type="project" value="TreeGrafter"/>
</dbReference>
<comment type="caution">
    <text evidence="2">The sequence shown here is derived from an EMBL/GenBank/DDBJ whole genome shotgun (WGS) entry which is preliminary data.</text>
</comment>
<dbReference type="Proteomes" id="UP001237642">
    <property type="component" value="Unassembled WGS sequence"/>
</dbReference>
<dbReference type="GO" id="GO:0042393">
    <property type="term" value="F:histone binding"/>
    <property type="evidence" value="ECO:0007669"/>
    <property type="project" value="TreeGrafter"/>
</dbReference>
<keyword evidence="3" id="KW-1185">Reference proteome</keyword>
<dbReference type="SUPFAM" id="SSF49452">
    <property type="entry name" value="Starch-binding domain-like"/>
    <property type="match status" value="1"/>
</dbReference>
<dbReference type="SUPFAM" id="SSF158832">
    <property type="entry name" value="Tex N-terminal region-like"/>
    <property type="match status" value="1"/>
</dbReference>
<dbReference type="InterPro" id="IPR023323">
    <property type="entry name" value="Tex-like_dom_sf"/>
</dbReference>
<dbReference type="Gene3D" id="1.10.3500.10">
    <property type="entry name" value="Tex N-terminal region-like"/>
    <property type="match status" value="1"/>
</dbReference>
<accession>A0AAD8JDJ4</accession>
<dbReference type="GO" id="GO:0030246">
    <property type="term" value="F:carbohydrate binding"/>
    <property type="evidence" value="ECO:0007669"/>
    <property type="project" value="InterPro"/>
</dbReference>
<dbReference type="GO" id="GO:0140673">
    <property type="term" value="P:transcription elongation-coupled chromatin remodeling"/>
    <property type="evidence" value="ECO:0007669"/>
    <property type="project" value="InterPro"/>
</dbReference>
<reference evidence="2" key="1">
    <citation type="submission" date="2023-02" db="EMBL/GenBank/DDBJ databases">
        <title>Genome of toxic invasive species Heracleum sosnowskyi carries increased number of genes despite the absence of recent whole-genome duplications.</title>
        <authorList>
            <person name="Schelkunov M."/>
            <person name="Shtratnikova V."/>
            <person name="Makarenko M."/>
            <person name="Klepikova A."/>
            <person name="Omelchenko D."/>
            <person name="Novikova G."/>
            <person name="Obukhova E."/>
            <person name="Bogdanov V."/>
            <person name="Penin A."/>
            <person name="Logacheva M."/>
        </authorList>
    </citation>
    <scope>NUCLEOTIDE SEQUENCE</scope>
    <source>
        <strain evidence="2">Hsosn_3</strain>
        <tissue evidence="2">Leaf</tissue>
    </source>
</reference>
<dbReference type="CDD" id="cd10316">
    <property type="entry name" value="RGL4_M"/>
    <property type="match status" value="1"/>
</dbReference>